<dbReference type="InterPro" id="IPR033120">
    <property type="entry name" value="HOTDOG_ACOT"/>
</dbReference>
<keyword evidence="8" id="KW-1185">Reference proteome</keyword>
<keyword evidence="4" id="KW-0809">Transit peptide</keyword>
<keyword evidence="2" id="KW-0677">Repeat</keyword>
<accession>A0A2P6V5Y1</accession>
<organism evidence="7 8">
    <name type="scientific">Micractinium conductrix</name>
    <dbReference type="NCBI Taxonomy" id="554055"/>
    <lineage>
        <taxon>Eukaryota</taxon>
        <taxon>Viridiplantae</taxon>
        <taxon>Chlorophyta</taxon>
        <taxon>core chlorophytes</taxon>
        <taxon>Trebouxiophyceae</taxon>
        <taxon>Chlorellales</taxon>
        <taxon>Chlorellaceae</taxon>
        <taxon>Chlorella clade</taxon>
        <taxon>Micractinium</taxon>
    </lineage>
</organism>
<keyword evidence="3" id="KW-0378">Hydrolase</keyword>
<dbReference type="CDD" id="cd03442">
    <property type="entry name" value="BFIT_BACH"/>
    <property type="match status" value="4"/>
</dbReference>
<feature type="region of interest" description="Disordered" evidence="5">
    <location>
        <begin position="457"/>
        <end position="498"/>
    </location>
</feature>
<comment type="caution">
    <text evidence="7">The sequence shown here is derived from an EMBL/GenBank/DDBJ whole genome shotgun (WGS) entry which is preliminary data.</text>
</comment>
<feature type="region of interest" description="Disordered" evidence="5">
    <location>
        <begin position="949"/>
        <end position="990"/>
    </location>
</feature>
<reference evidence="7 8" key="1">
    <citation type="journal article" date="2018" name="Plant J.">
        <title>Genome sequences of Chlorella sorokiniana UTEX 1602 and Micractinium conductrix SAG 241.80: implications to maltose excretion by a green alga.</title>
        <authorList>
            <person name="Arriola M.B."/>
            <person name="Velmurugan N."/>
            <person name="Zhang Y."/>
            <person name="Plunkett M.H."/>
            <person name="Hondzo H."/>
            <person name="Barney B.M."/>
        </authorList>
    </citation>
    <scope>NUCLEOTIDE SEQUENCE [LARGE SCALE GENOMIC DNA]</scope>
    <source>
        <strain evidence="7 8">SAG 241.80</strain>
    </source>
</reference>
<feature type="compositionally biased region" description="Pro residues" evidence="5">
    <location>
        <begin position="970"/>
        <end position="980"/>
    </location>
</feature>
<dbReference type="PANTHER" id="PTHR12655:SF0">
    <property type="entry name" value="ACYL-COENZYME A THIOESTERASE 9, MITOCHONDRIAL"/>
    <property type="match status" value="1"/>
</dbReference>
<feature type="domain" description="HotDog ACOT-type" evidence="6">
    <location>
        <begin position="308"/>
        <end position="427"/>
    </location>
</feature>
<evidence type="ECO:0000256" key="5">
    <source>
        <dbReference type="SAM" id="MobiDB-lite"/>
    </source>
</evidence>
<evidence type="ECO:0000256" key="2">
    <source>
        <dbReference type="ARBA" id="ARBA00022737"/>
    </source>
</evidence>
<dbReference type="STRING" id="554055.A0A2P6V5Y1"/>
<feature type="compositionally biased region" description="Polar residues" evidence="5">
    <location>
        <begin position="49"/>
        <end position="59"/>
    </location>
</feature>
<dbReference type="Pfam" id="PF03061">
    <property type="entry name" value="4HBT"/>
    <property type="match status" value="1"/>
</dbReference>
<evidence type="ECO:0000256" key="4">
    <source>
        <dbReference type="ARBA" id="ARBA00022946"/>
    </source>
</evidence>
<dbReference type="AlphaFoldDB" id="A0A2P6V5Y1"/>
<protein>
    <submittedName>
        <fullName evidence="7">Acyl-coenzyme A thioesterase mitochondrial</fullName>
    </submittedName>
</protein>
<feature type="compositionally biased region" description="Low complexity" evidence="5">
    <location>
        <begin position="1027"/>
        <end position="1038"/>
    </location>
</feature>
<evidence type="ECO:0000256" key="1">
    <source>
        <dbReference type="ARBA" id="ARBA00010458"/>
    </source>
</evidence>
<dbReference type="InterPro" id="IPR029069">
    <property type="entry name" value="HotDog_dom_sf"/>
</dbReference>
<evidence type="ECO:0000256" key="3">
    <source>
        <dbReference type="ARBA" id="ARBA00022801"/>
    </source>
</evidence>
<feature type="domain" description="HotDog ACOT-type" evidence="6">
    <location>
        <begin position="737"/>
        <end position="856"/>
    </location>
</feature>
<gene>
    <name evidence="7" type="ORF">C2E20_6951</name>
</gene>
<feature type="compositionally biased region" description="Low complexity" evidence="5">
    <location>
        <begin position="909"/>
        <end position="925"/>
    </location>
</feature>
<feature type="region of interest" description="Disordered" evidence="5">
    <location>
        <begin position="1012"/>
        <end position="1038"/>
    </location>
</feature>
<dbReference type="OrthoDB" id="331699at2759"/>
<evidence type="ECO:0000313" key="8">
    <source>
        <dbReference type="Proteomes" id="UP000239649"/>
    </source>
</evidence>
<feature type="region of interest" description="Disordered" evidence="5">
    <location>
        <begin position="31"/>
        <end position="60"/>
    </location>
</feature>
<dbReference type="InterPro" id="IPR006683">
    <property type="entry name" value="Thioestr_dom"/>
</dbReference>
<feature type="domain" description="HotDog ACOT-type" evidence="6">
    <location>
        <begin position="115"/>
        <end position="230"/>
    </location>
</feature>
<feature type="domain" description="HotDog ACOT-type" evidence="6">
    <location>
        <begin position="540"/>
        <end position="655"/>
    </location>
</feature>
<sequence length="1038" mass="112697">MLAARAAAREAAALAVPAVAGGLQLLGGGGGRGLAAAPGASSSGGGGATPSSRFVSTGQPGHVFDERDEIVGAQTPVTKALWQQRYRWTDERLAAATPRDRGADELAKPPLRTVISYPFSSSPVLREHYRNPWGAVRIGRVLEDLDSLAGLVAFDHCDDGDPSTRPPLLVTATVEAIELRTSHLTLDQDMQLSGRVVWTGTSSMDIRLELEQGGGQQLSALVTFVARDPVSGKPTTITSVRPEGVEDVALFEERGRINAARKAERKQQAAARHHVSAEVEQWAEELLTAARTKRDLPALADANHLLMEETSLDNTFTCQPQQRNMHGRVFGGFLMRRAFELAHSAAYLFAGSRPRTIEIDRITFRRPVNVGDLITFRSMVTRTWPSARVPGKGVAHVQVEASVTQPEKLYSHVTNSFAFLFDFDLRRDTTTGAAIPPKQVLPSTEQQALEVAQLFGPGGKKAAAPPAPARSRGSSSASSSSSGSDMDDVPDTRRYNLATNTPVSRRLWQERYPWTEERLLAVPPRDPSTQAPKPPRQLCVTYPFSTDDQLREHYRSPWGEARIGRILEDLDSLTALVVCEHCDVTDLRSRPPLLVTAGVEAIELHSSKLSLEQDMTMRGRVVWTGSSSIDVRMELEQAGGLQLTALFTFVARDMLSNRPHPVAPLVPKTRLDRDMFCERQRANDRRRAARAAAAASSGSTLHHVSPEGERWAAELLAAAKSQRDMPALADRSCLLMDETSLENTFTCQPQQRNIHGRIFGGFLMRRAFELAHSTAYLFAGSRPYAVEVEEVTFKHPVSIGDLLRMRTLVLHTWRCPDDPTQGRALVQVEASVTQPEQRSSRVTNTFSFVMGFELARCPDTGAPVPPMRVLPSTEKQALEVARAFGPGSGWEHLRAAHDPPYSRPAQPVARSAPRRPLAAAKKSASALSEERLQALVAAPRLKQHISAEHPDGGQAAAAAAAAGSSERPGPQKPPPPPPGQQPKLNLPRKQVAAFAAFKEAVTDANKSVIAARKANMPDASREPPSKAAAAAAAKGGRQ</sequence>
<feature type="compositionally biased region" description="Low complexity" evidence="5">
    <location>
        <begin position="460"/>
        <end position="484"/>
    </location>
</feature>
<feature type="region of interest" description="Disordered" evidence="5">
    <location>
        <begin position="891"/>
        <end position="925"/>
    </location>
</feature>
<evidence type="ECO:0000313" key="7">
    <source>
        <dbReference type="EMBL" id="PSC69493.1"/>
    </source>
</evidence>
<dbReference type="GO" id="GO:0006637">
    <property type="term" value="P:acyl-CoA metabolic process"/>
    <property type="evidence" value="ECO:0007669"/>
    <property type="project" value="TreeGrafter"/>
</dbReference>
<dbReference type="PANTHER" id="PTHR12655">
    <property type="entry name" value="ACYL-COA THIOESTERASE"/>
    <property type="match status" value="1"/>
</dbReference>
<dbReference type="Gene3D" id="3.10.129.10">
    <property type="entry name" value="Hotdog Thioesterase"/>
    <property type="match status" value="4"/>
</dbReference>
<dbReference type="EMBL" id="LHPF02000026">
    <property type="protein sequence ID" value="PSC69493.1"/>
    <property type="molecule type" value="Genomic_DNA"/>
</dbReference>
<name>A0A2P6V5Y1_9CHLO</name>
<dbReference type="GO" id="GO:0047617">
    <property type="term" value="F:fatty acyl-CoA hydrolase activity"/>
    <property type="evidence" value="ECO:0007669"/>
    <property type="project" value="TreeGrafter"/>
</dbReference>
<dbReference type="Proteomes" id="UP000239649">
    <property type="component" value="Unassembled WGS sequence"/>
</dbReference>
<evidence type="ECO:0000259" key="6">
    <source>
        <dbReference type="PROSITE" id="PS51770"/>
    </source>
</evidence>
<proteinExistence type="inferred from homology"/>
<dbReference type="PROSITE" id="PS51770">
    <property type="entry name" value="HOTDOG_ACOT"/>
    <property type="match status" value="4"/>
</dbReference>
<comment type="similarity">
    <text evidence="1">Belongs to the acyl coenzyme A hydrolase family.</text>
</comment>
<dbReference type="SUPFAM" id="SSF54637">
    <property type="entry name" value="Thioesterase/thiol ester dehydrase-isomerase"/>
    <property type="match status" value="4"/>
</dbReference>